<feature type="coiled-coil region" evidence="1">
    <location>
        <begin position="26"/>
        <end position="60"/>
    </location>
</feature>
<keyword evidence="1" id="KW-0175">Coiled coil</keyword>
<dbReference type="InterPro" id="IPR019357">
    <property type="entry name" value="SCOC"/>
</dbReference>
<dbReference type="OrthoDB" id="2163284at2759"/>
<feature type="region of interest" description="Disordered" evidence="2">
    <location>
        <begin position="1"/>
        <end position="20"/>
    </location>
</feature>
<evidence type="ECO:0000256" key="1">
    <source>
        <dbReference type="SAM" id="Coils"/>
    </source>
</evidence>
<dbReference type="Pfam" id="PF10224">
    <property type="entry name" value="DUF2205"/>
    <property type="match status" value="1"/>
</dbReference>
<name>A0A9Q5I1M4_SANBA</name>
<evidence type="ECO:0000313" key="4">
    <source>
        <dbReference type="Proteomes" id="UP000757232"/>
    </source>
</evidence>
<comment type="caution">
    <text evidence="3">The sequence shown here is derived from an EMBL/GenBank/DDBJ whole genome shotgun (WGS) entry which is preliminary data.</text>
</comment>
<dbReference type="Gene3D" id="1.20.5.170">
    <property type="match status" value="1"/>
</dbReference>
<keyword evidence="4" id="KW-1185">Reference proteome</keyword>
<evidence type="ECO:0000313" key="3">
    <source>
        <dbReference type="EMBL" id="OCB89864.1"/>
    </source>
</evidence>
<dbReference type="AlphaFoldDB" id="A0A9Q5I1M4"/>
<reference evidence="3" key="1">
    <citation type="submission" date="2016-06" db="EMBL/GenBank/DDBJ databases">
        <title>Draft Genome sequence of the fungus Inonotus baumii.</title>
        <authorList>
            <person name="Zhu H."/>
            <person name="Lin W."/>
        </authorList>
    </citation>
    <scope>NUCLEOTIDE SEQUENCE</scope>
    <source>
        <strain evidence="3">821</strain>
    </source>
</reference>
<accession>A0A9Q5I1M4</accession>
<protein>
    <submittedName>
        <fullName evidence="3">Uncharacterized protein</fullName>
    </submittedName>
</protein>
<evidence type="ECO:0000256" key="2">
    <source>
        <dbReference type="SAM" id="MobiDB-lite"/>
    </source>
</evidence>
<proteinExistence type="predicted"/>
<organism evidence="3 4">
    <name type="scientific">Sanghuangporus baumii</name>
    <name type="common">Phellinus baumii</name>
    <dbReference type="NCBI Taxonomy" id="108892"/>
    <lineage>
        <taxon>Eukaryota</taxon>
        <taxon>Fungi</taxon>
        <taxon>Dikarya</taxon>
        <taxon>Basidiomycota</taxon>
        <taxon>Agaricomycotina</taxon>
        <taxon>Agaricomycetes</taxon>
        <taxon>Hymenochaetales</taxon>
        <taxon>Hymenochaetaceae</taxon>
        <taxon>Sanghuangporus</taxon>
    </lineage>
</organism>
<gene>
    <name evidence="3" type="ORF">A7U60_g2893</name>
</gene>
<sequence>MFDDSAAWGAPEGSSSGDIVKDALKKEQTIKELIAAQEDLRAMQSKVQSAQNDIEKLASGNATLQMYIDNLTMQMAKRR</sequence>
<dbReference type="Proteomes" id="UP000757232">
    <property type="component" value="Unassembled WGS sequence"/>
</dbReference>
<dbReference type="EMBL" id="LNZH02000146">
    <property type="protein sequence ID" value="OCB89864.1"/>
    <property type="molecule type" value="Genomic_DNA"/>
</dbReference>